<evidence type="ECO:0000313" key="3">
    <source>
        <dbReference type="Proteomes" id="UP001175271"/>
    </source>
</evidence>
<gene>
    <name evidence="2" type="ORF">QR680_012531</name>
</gene>
<sequence length="106" mass="11881">MELRSRIAAGPERNTAQETAGQPASLARSHVTTQIGWQRAKHRLQVSIGSPASPTNEPTRRRCLLPIRVDDRLVKQIVAESNLRRAAVYKPIGHPTAAYRKLEHLR</sequence>
<dbReference type="EMBL" id="JAUCMV010000002">
    <property type="protein sequence ID" value="KAK0416508.1"/>
    <property type="molecule type" value="Genomic_DNA"/>
</dbReference>
<name>A0AA39M0N6_9BILA</name>
<dbReference type="Proteomes" id="UP001175271">
    <property type="component" value="Unassembled WGS sequence"/>
</dbReference>
<dbReference type="AlphaFoldDB" id="A0AA39M0N6"/>
<comment type="caution">
    <text evidence="2">The sequence shown here is derived from an EMBL/GenBank/DDBJ whole genome shotgun (WGS) entry which is preliminary data.</text>
</comment>
<evidence type="ECO:0000313" key="2">
    <source>
        <dbReference type="EMBL" id="KAK0416508.1"/>
    </source>
</evidence>
<proteinExistence type="predicted"/>
<protein>
    <submittedName>
        <fullName evidence="2">Uncharacterized protein</fullName>
    </submittedName>
</protein>
<keyword evidence="3" id="KW-1185">Reference proteome</keyword>
<feature type="region of interest" description="Disordered" evidence="1">
    <location>
        <begin position="1"/>
        <end position="27"/>
    </location>
</feature>
<evidence type="ECO:0000256" key="1">
    <source>
        <dbReference type="SAM" id="MobiDB-lite"/>
    </source>
</evidence>
<organism evidence="2 3">
    <name type="scientific">Steinernema hermaphroditum</name>
    <dbReference type="NCBI Taxonomy" id="289476"/>
    <lineage>
        <taxon>Eukaryota</taxon>
        <taxon>Metazoa</taxon>
        <taxon>Ecdysozoa</taxon>
        <taxon>Nematoda</taxon>
        <taxon>Chromadorea</taxon>
        <taxon>Rhabditida</taxon>
        <taxon>Tylenchina</taxon>
        <taxon>Panagrolaimomorpha</taxon>
        <taxon>Strongyloidoidea</taxon>
        <taxon>Steinernematidae</taxon>
        <taxon>Steinernema</taxon>
    </lineage>
</organism>
<reference evidence="2" key="1">
    <citation type="submission" date="2023-06" db="EMBL/GenBank/DDBJ databases">
        <title>Genomic analysis of the entomopathogenic nematode Steinernema hermaphroditum.</title>
        <authorList>
            <person name="Schwarz E.M."/>
            <person name="Heppert J.K."/>
            <person name="Baniya A."/>
            <person name="Schwartz H.T."/>
            <person name="Tan C.-H."/>
            <person name="Antoshechkin I."/>
            <person name="Sternberg P.W."/>
            <person name="Goodrich-Blair H."/>
            <person name="Dillman A.R."/>
        </authorList>
    </citation>
    <scope>NUCLEOTIDE SEQUENCE</scope>
    <source>
        <strain evidence="2">PS9179</strain>
        <tissue evidence="2">Whole animal</tissue>
    </source>
</reference>
<accession>A0AA39M0N6</accession>